<accession>A0AAE3F468</accession>
<name>A0AAE3F468_9FIRM</name>
<dbReference type="Proteomes" id="UP001199915">
    <property type="component" value="Unassembled WGS sequence"/>
</dbReference>
<evidence type="ECO:0000313" key="1">
    <source>
        <dbReference type="EMBL" id="MCG4767147.1"/>
    </source>
</evidence>
<gene>
    <name evidence="1" type="ORF">L0N21_16800</name>
</gene>
<dbReference type="EMBL" id="JAKNFS010000032">
    <property type="protein sequence ID" value="MCG4767147.1"/>
    <property type="molecule type" value="Genomic_DNA"/>
</dbReference>
<reference evidence="1" key="1">
    <citation type="submission" date="2022-01" db="EMBL/GenBank/DDBJ databases">
        <title>Collection of gut derived symbiotic bacterial strains cultured from healthy donors.</title>
        <authorList>
            <person name="Lin H."/>
            <person name="Kohout C."/>
            <person name="Waligurski E."/>
            <person name="Pamer E.G."/>
        </authorList>
    </citation>
    <scope>NUCLEOTIDE SEQUENCE</scope>
    <source>
        <strain evidence="1">DFI.5.49</strain>
    </source>
</reference>
<dbReference type="RefSeq" id="WP_117802152.1">
    <property type="nucleotide sequence ID" value="NZ_JAAITR010000007.1"/>
</dbReference>
<organism evidence="1 2">
    <name type="scientific">Fusicatenibacter saccharivorans</name>
    <dbReference type="NCBI Taxonomy" id="1150298"/>
    <lineage>
        <taxon>Bacteria</taxon>
        <taxon>Bacillati</taxon>
        <taxon>Bacillota</taxon>
        <taxon>Clostridia</taxon>
        <taxon>Lachnospirales</taxon>
        <taxon>Lachnospiraceae</taxon>
        <taxon>Fusicatenibacter</taxon>
    </lineage>
</organism>
<comment type="caution">
    <text evidence="1">The sequence shown here is derived from an EMBL/GenBank/DDBJ whole genome shotgun (WGS) entry which is preliminary data.</text>
</comment>
<protein>
    <submittedName>
        <fullName evidence="1">Uncharacterized protein</fullName>
    </submittedName>
</protein>
<proteinExistence type="predicted"/>
<dbReference type="AlphaFoldDB" id="A0AAE3F468"/>
<sequence>MTILQREHSPDGILIHLEDWSCEYKAAKNATIALYPVAQNNICNNGRTYPKKGKLFRVSFDFESAAEAQSAFFSIISGKKNILDYLNKYSSETIRKEDFLKALKKEIKPGA</sequence>
<dbReference type="GeneID" id="79855330"/>
<evidence type="ECO:0000313" key="2">
    <source>
        <dbReference type="Proteomes" id="UP001199915"/>
    </source>
</evidence>